<evidence type="ECO:0000313" key="1">
    <source>
        <dbReference type="EMBL" id="NDL59526.1"/>
    </source>
</evidence>
<evidence type="ECO:0000313" key="2">
    <source>
        <dbReference type="Proteomes" id="UP000460435"/>
    </source>
</evidence>
<dbReference type="AlphaFoldDB" id="A0A7K3M889"/>
<organism evidence="1 2">
    <name type="scientific">Phytoactinopolyspora mesophila</name>
    <dbReference type="NCBI Taxonomy" id="2650750"/>
    <lineage>
        <taxon>Bacteria</taxon>
        <taxon>Bacillati</taxon>
        <taxon>Actinomycetota</taxon>
        <taxon>Actinomycetes</taxon>
        <taxon>Jiangellales</taxon>
        <taxon>Jiangellaceae</taxon>
        <taxon>Phytoactinopolyspora</taxon>
    </lineage>
</organism>
<protein>
    <recommendedName>
        <fullName evidence="3">DDE-type integrase/transposase/recombinase</fullName>
    </recommendedName>
</protein>
<gene>
    <name evidence="1" type="ORF">F7O44_20870</name>
</gene>
<reference evidence="1 2" key="1">
    <citation type="submission" date="2019-11" db="EMBL/GenBank/DDBJ databases">
        <authorList>
            <person name="Li X.-J."/>
            <person name="Feng X.-M."/>
        </authorList>
    </citation>
    <scope>NUCLEOTIDE SEQUENCE [LARGE SCALE GENOMIC DNA]</scope>
    <source>
        <strain evidence="1 2">XMNu-373</strain>
    </source>
</reference>
<dbReference type="Proteomes" id="UP000460435">
    <property type="component" value="Unassembled WGS sequence"/>
</dbReference>
<dbReference type="SUPFAM" id="SSF53098">
    <property type="entry name" value="Ribonuclease H-like"/>
    <property type="match status" value="1"/>
</dbReference>
<keyword evidence="2" id="KW-1185">Reference proteome</keyword>
<sequence length="123" mass="13455">MLATGVEPGTLVCHSDAGSRYTSLRYTELLALEGIAPSIGTIGVAYDNGRPHGVDHRPVQNEAIAIDVFQDCPLTTLVDVEYTTAGYVDRWNHRRLHSTIGQILPTEHEQAYLRCPQPGTTPV</sequence>
<dbReference type="EMBL" id="WLZY01000007">
    <property type="protein sequence ID" value="NDL59526.1"/>
    <property type="molecule type" value="Genomic_DNA"/>
</dbReference>
<name>A0A7K3M889_9ACTN</name>
<dbReference type="RefSeq" id="WP_162452198.1">
    <property type="nucleotide sequence ID" value="NZ_WLZY01000007.1"/>
</dbReference>
<evidence type="ECO:0008006" key="3">
    <source>
        <dbReference type="Google" id="ProtNLM"/>
    </source>
</evidence>
<proteinExistence type="predicted"/>
<comment type="caution">
    <text evidence="1">The sequence shown here is derived from an EMBL/GenBank/DDBJ whole genome shotgun (WGS) entry which is preliminary data.</text>
</comment>
<accession>A0A7K3M889</accession>
<dbReference type="InterPro" id="IPR012337">
    <property type="entry name" value="RNaseH-like_sf"/>
</dbReference>